<feature type="compositionally biased region" description="Polar residues" evidence="4">
    <location>
        <begin position="258"/>
        <end position="271"/>
    </location>
</feature>
<feature type="region of interest" description="Disordered" evidence="4">
    <location>
        <begin position="258"/>
        <end position="280"/>
    </location>
</feature>
<dbReference type="InterPro" id="IPR001715">
    <property type="entry name" value="CH_dom"/>
</dbReference>
<dbReference type="OrthoDB" id="10017054at2759"/>
<feature type="compositionally biased region" description="Low complexity" evidence="4">
    <location>
        <begin position="199"/>
        <end position="213"/>
    </location>
</feature>
<accession>R7U7R1</accession>
<evidence type="ECO:0000256" key="2">
    <source>
        <dbReference type="ARBA" id="ARBA00023054"/>
    </source>
</evidence>
<feature type="region of interest" description="Disordered" evidence="4">
    <location>
        <begin position="153"/>
        <end position="220"/>
    </location>
</feature>
<dbReference type="Pfam" id="PF00307">
    <property type="entry name" value="CH"/>
    <property type="match status" value="1"/>
</dbReference>
<dbReference type="STRING" id="283909.R7U7R1"/>
<dbReference type="InterPro" id="IPR050540">
    <property type="entry name" value="F-actin_Monoox_Mical"/>
</dbReference>
<evidence type="ECO:0000313" key="8">
    <source>
        <dbReference type="Proteomes" id="UP000014760"/>
    </source>
</evidence>
<evidence type="ECO:0000313" key="7">
    <source>
        <dbReference type="EnsemblMetazoa" id="CapteP226302"/>
    </source>
</evidence>
<dbReference type="SUPFAM" id="SSF47576">
    <property type="entry name" value="Calponin-homology domain, CH-domain"/>
    <property type="match status" value="1"/>
</dbReference>
<evidence type="ECO:0000313" key="6">
    <source>
        <dbReference type="EMBL" id="ELU02400.1"/>
    </source>
</evidence>
<organism evidence="6">
    <name type="scientific">Capitella teleta</name>
    <name type="common">Polychaete worm</name>
    <dbReference type="NCBI Taxonomy" id="283909"/>
    <lineage>
        <taxon>Eukaryota</taxon>
        <taxon>Metazoa</taxon>
        <taxon>Spiralia</taxon>
        <taxon>Lophotrochozoa</taxon>
        <taxon>Annelida</taxon>
        <taxon>Polychaeta</taxon>
        <taxon>Sedentaria</taxon>
        <taxon>Scolecida</taxon>
        <taxon>Capitellidae</taxon>
        <taxon>Capitella</taxon>
    </lineage>
</organism>
<dbReference type="SMART" id="SM00033">
    <property type="entry name" value="CH"/>
    <property type="match status" value="1"/>
</dbReference>
<gene>
    <name evidence="6" type="ORF">CAPTEDRAFT_226302</name>
</gene>
<proteinExistence type="inferred from homology"/>
<evidence type="ECO:0000256" key="4">
    <source>
        <dbReference type="SAM" id="MobiDB-lite"/>
    </source>
</evidence>
<evidence type="ECO:0000256" key="3">
    <source>
        <dbReference type="ARBA" id="ARBA00061655"/>
    </source>
</evidence>
<feature type="compositionally biased region" description="Basic and acidic residues" evidence="4">
    <location>
        <begin position="103"/>
        <end position="124"/>
    </location>
</feature>
<dbReference type="OMA" id="KTRSYEQ"/>
<keyword evidence="2" id="KW-0175">Coiled coil</keyword>
<dbReference type="FunFam" id="1.10.418.10:FF:000009">
    <property type="entry name" value="smoothelin isoform X2"/>
    <property type="match status" value="1"/>
</dbReference>
<dbReference type="EMBL" id="AMQN01008839">
    <property type="status" value="NOT_ANNOTATED_CDS"/>
    <property type="molecule type" value="Genomic_DNA"/>
</dbReference>
<dbReference type="HOGENOM" id="CLU_040651_0_1_1"/>
<dbReference type="PANTHER" id="PTHR23167">
    <property type="entry name" value="CALPONIN HOMOLOGY DOMAIN-CONTAINING PROTEIN DDB_G0272472-RELATED"/>
    <property type="match status" value="1"/>
</dbReference>
<name>R7U7R1_CAPTE</name>
<dbReference type="InterPro" id="IPR022189">
    <property type="entry name" value="SMTN"/>
</dbReference>
<dbReference type="InterPro" id="IPR036872">
    <property type="entry name" value="CH_dom_sf"/>
</dbReference>
<keyword evidence="1" id="KW-0597">Phosphoprotein</keyword>
<sequence length="449" mass="49864">MPRTYAMIRLLHPAMAKNMPNIDTIEDEDVLHKMLSGTENFDERKKIRARMREVREKKAAEFEARRLERESTKEDAVAMRQRLAKEERERKLAAYNAEAKKGKQDVGIAEKHRQERLAESEKEKQKKIKHFNEMAATQAASYHAVGDTIRKAEQAASDKMKDRRLDGFQATSTSTKTEQGAGGATTTTTTTTHKSKDGSTSVTQQTKQVSQTSGLGGTSYRISKTTAEEAAQSLAKTFSNKASHGTSGIINVRTESWNSNSGVTQRTQKSQAWGAKSSPRGAANMFKSMDKANAPAGGPAKPNYMSAPANAAGGAGRGGGKVGVQRSPSAIKQMLLDWCKSKTTGYEHVNVTNFSSSWNDGMAFCALIHHYYPDSFDFTKLDPKNREANFTLAFETAEKQADISPLLEVEDMVRFKNPDWKCVFCYVQCLYRGLRSIEMKREAQAQKEQ</sequence>
<feature type="domain" description="Calponin-homology (CH)" evidence="5">
    <location>
        <begin position="329"/>
        <end position="435"/>
    </location>
</feature>
<reference evidence="7" key="3">
    <citation type="submission" date="2015-06" db="UniProtKB">
        <authorList>
            <consortium name="EnsemblMetazoa"/>
        </authorList>
    </citation>
    <scope>IDENTIFICATION</scope>
</reference>
<feature type="compositionally biased region" description="Basic and acidic residues" evidence="4">
    <location>
        <begin position="153"/>
        <end position="166"/>
    </location>
</feature>
<dbReference type="PROSITE" id="PS50021">
    <property type="entry name" value="CH"/>
    <property type="match status" value="1"/>
</dbReference>
<feature type="compositionally biased region" description="Polar residues" evidence="4">
    <location>
        <begin position="169"/>
        <end position="178"/>
    </location>
</feature>
<dbReference type="PANTHER" id="PTHR23167:SF88">
    <property type="entry name" value="CALPONIN-HOMOLOGY (CH) DOMAIN-CONTAINING PROTEIN"/>
    <property type="match status" value="1"/>
</dbReference>
<reference evidence="8" key="1">
    <citation type="submission" date="2012-12" db="EMBL/GenBank/DDBJ databases">
        <authorList>
            <person name="Hellsten U."/>
            <person name="Grimwood J."/>
            <person name="Chapman J.A."/>
            <person name="Shapiro H."/>
            <person name="Aerts A."/>
            <person name="Otillar R.P."/>
            <person name="Terry A.Y."/>
            <person name="Boore J.L."/>
            <person name="Simakov O."/>
            <person name="Marletaz F."/>
            <person name="Cho S.-J."/>
            <person name="Edsinger-Gonzales E."/>
            <person name="Havlak P."/>
            <person name="Kuo D.-H."/>
            <person name="Larsson T."/>
            <person name="Lv J."/>
            <person name="Arendt D."/>
            <person name="Savage R."/>
            <person name="Osoegawa K."/>
            <person name="de Jong P."/>
            <person name="Lindberg D.R."/>
            <person name="Seaver E.C."/>
            <person name="Weisblat D.A."/>
            <person name="Putnam N.H."/>
            <person name="Grigoriev I.V."/>
            <person name="Rokhsar D.S."/>
        </authorList>
    </citation>
    <scope>NUCLEOTIDE SEQUENCE</scope>
    <source>
        <strain evidence="8">I ESC-2004</strain>
    </source>
</reference>
<evidence type="ECO:0000259" key="5">
    <source>
        <dbReference type="PROSITE" id="PS50021"/>
    </source>
</evidence>
<dbReference type="AlphaFoldDB" id="R7U7R1"/>
<reference evidence="6 8" key="2">
    <citation type="journal article" date="2013" name="Nature">
        <title>Insights into bilaterian evolution from three spiralian genomes.</title>
        <authorList>
            <person name="Simakov O."/>
            <person name="Marletaz F."/>
            <person name="Cho S.J."/>
            <person name="Edsinger-Gonzales E."/>
            <person name="Havlak P."/>
            <person name="Hellsten U."/>
            <person name="Kuo D.H."/>
            <person name="Larsson T."/>
            <person name="Lv J."/>
            <person name="Arendt D."/>
            <person name="Savage R."/>
            <person name="Osoegawa K."/>
            <person name="de Jong P."/>
            <person name="Grimwood J."/>
            <person name="Chapman J.A."/>
            <person name="Shapiro H."/>
            <person name="Aerts A."/>
            <person name="Otillar R.P."/>
            <person name="Terry A.Y."/>
            <person name="Boore J.L."/>
            <person name="Grigoriev I.V."/>
            <person name="Lindberg D.R."/>
            <person name="Seaver E.C."/>
            <person name="Weisblat D.A."/>
            <person name="Putnam N.H."/>
            <person name="Rokhsar D.S."/>
        </authorList>
    </citation>
    <scope>NUCLEOTIDE SEQUENCE</scope>
    <source>
        <strain evidence="6 8">I ESC-2004</strain>
    </source>
</reference>
<keyword evidence="8" id="KW-1185">Reference proteome</keyword>
<comment type="similarity">
    <text evidence="3">Belongs to the smoothelin family.</text>
</comment>
<dbReference type="CDD" id="cd21200">
    <property type="entry name" value="CH_SMTN-like"/>
    <property type="match status" value="1"/>
</dbReference>
<dbReference type="Gene3D" id="1.10.418.10">
    <property type="entry name" value="Calponin-like domain"/>
    <property type="match status" value="1"/>
</dbReference>
<dbReference type="Proteomes" id="UP000014760">
    <property type="component" value="Unassembled WGS sequence"/>
</dbReference>
<feature type="region of interest" description="Disordered" evidence="4">
    <location>
        <begin position="103"/>
        <end position="126"/>
    </location>
</feature>
<dbReference type="Pfam" id="PF12510">
    <property type="entry name" value="Smoothelin"/>
    <property type="match status" value="1"/>
</dbReference>
<protein>
    <recommendedName>
        <fullName evidence="5">Calponin-homology (CH) domain-containing protein</fullName>
    </recommendedName>
</protein>
<evidence type="ECO:0000256" key="1">
    <source>
        <dbReference type="ARBA" id="ARBA00022553"/>
    </source>
</evidence>
<dbReference type="EnsemblMetazoa" id="CapteT226302">
    <property type="protein sequence ID" value="CapteP226302"/>
    <property type="gene ID" value="CapteG226302"/>
</dbReference>
<dbReference type="EMBL" id="KB304086">
    <property type="protein sequence ID" value="ELU02400.1"/>
    <property type="molecule type" value="Genomic_DNA"/>
</dbReference>